<evidence type="ECO:0000313" key="2">
    <source>
        <dbReference type="Proteomes" id="UP000280834"/>
    </source>
</evidence>
<gene>
    <name evidence="1" type="ORF">BTMF_LOCUS1504</name>
</gene>
<proteinExistence type="predicted"/>
<dbReference type="WBParaSite" id="BTMF_0000217901-mRNA-1">
    <property type="protein sequence ID" value="BTMF_0000217901-mRNA-1"/>
    <property type="gene ID" value="BTMF_0000217901"/>
</dbReference>
<dbReference type="EMBL" id="UZAG01001093">
    <property type="protein sequence ID" value="VDO10385.1"/>
    <property type="molecule type" value="Genomic_DNA"/>
</dbReference>
<accession>A0A0R3Q775</accession>
<protein>
    <submittedName>
        <fullName evidence="3">MATH domain-containing protein</fullName>
    </submittedName>
</protein>
<name>A0A0R3Q775_9BILA</name>
<dbReference type="AlphaFoldDB" id="A0A0R3Q775"/>
<sequence length="70" mass="7848">MVIAKILSVQEELLNSSIINLKINDSDPQWSTHSFHQMQQQYSSEHASLDSKNISTAELIIGTVTYVVSK</sequence>
<evidence type="ECO:0000313" key="3">
    <source>
        <dbReference type="WBParaSite" id="BTMF_0000217901-mRNA-1"/>
    </source>
</evidence>
<dbReference type="Proteomes" id="UP000280834">
    <property type="component" value="Unassembled WGS sequence"/>
</dbReference>
<reference evidence="1 2" key="2">
    <citation type="submission" date="2018-11" db="EMBL/GenBank/DDBJ databases">
        <authorList>
            <consortium name="Pathogen Informatics"/>
        </authorList>
    </citation>
    <scope>NUCLEOTIDE SEQUENCE [LARGE SCALE GENOMIC DNA]</scope>
</reference>
<reference evidence="3" key="1">
    <citation type="submission" date="2017-02" db="UniProtKB">
        <authorList>
            <consortium name="WormBaseParasite"/>
        </authorList>
    </citation>
    <scope>IDENTIFICATION</scope>
</reference>
<keyword evidence="2" id="KW-1185">Reference proteome</keyword>
<organism evidence="3">
    <name type="scientific">Brugia timori</name>
    <dbReference type="NCBI Taxonomy" id="42155"/>
    <lineage>
        <taxon>Eukaryota</taxon>
        <taxon>Metazoa</taxon>
        <taxon>Ecdysozoa</taxon>
        <taxon>Nematoda</taxon>
        <taxon>Chromadorea</taxon>
        <taxon>Rhabditida</taxon>
        <taxon>Spirurina</taxon>
        <taxon>Spiruromorpha</taxon>
        <taxon>Filarioidea</taxon>
        <taxon>Onchocercidae</taxon>
        <taxon>Brugia</taxon>
    </lineage>
</organism>
<evidence type="ECO:0000313" key="1">
    <source>
        <dbReference type="EMBL" id="VDO10385.1"/>
    </source>
</evidence>